<keyword evidence="1" id="KW-1133">Transmembrane helix</keyword>
<gene>
    <name evidence="2" type="ORF">ACFO5W_10585</name>
</gene>
<accession>A0ABV9C2E2</accession>
<dbReference type="Proteomes" id="UP001595961">
    <property type="component" value="Unassembled WGS sequence"/>
</dbReference>
<protein>
    <submittedName>
        <fullName evidence="2">Uncharacterized protein</fullName>
    </submittedName>
</protein>
<keyword evidence="1" id="KW-0812">Transmembrane</keyword>
<organism evidence="2 3">
    <name type="scientific">Dyella halodurans</name>
    <dbReference type="NCBI Taxonomy" id="1920171"/>
    <lineage>
        <taxon>Bacteria</taxon>
        <taxon>Pseudomonadati</taxon>
        <taxon>Pseudomonadota</taxon>
        <taxon>Gammaproteobacteria</taxon>
        <taxon>Lysobacterales</taxon>
        <taxon>Rhodanobacteraceae</taxon>
        <taxon>Dyella</taxon>
    </lineage>
</organism>
<keyword evidence="1" id="KW-0472">Membrane</keyword>
<evidence type="ECO:0000256" key="1">
    <source>
        <dbReference type="SAM" id="Phobius"/>
    </source>
</evidence>
<name>A0ABV9C2E2_9GAMM</name>
<proteinExistence type="predicted"/>
<feature type="transmembrane region" description="Helical" evidence="1">
    <location>
        <begin position="165"/>
        <end position="182"/>
    </location>
</feature>
<sequence>MFGSAVLEVAVGLIVCCGSIALIASSLQEAVASMLRWRASTLLQGIQDLLNRQLPLVLGIYNHALVNPRDNGAARSIDELSSRVTPSYIKPMDFAQALVDKLRAGSVDPVAIRQTIADIGDQQLRDCLLGLFDRASGDVSRFESAVAQWFDGAMDRVSGAYKRKAQLWTFIFGLLIAIAFNIDAHQVMTTLWHAALVGHGLPAWSEPKDVAQALGNINELPVGWGRLWALKEGKPDIFYEAMAWALPGWIITATATLFGAPFWFSLLEKLDGIRGTGGKPS</sequence>
<dbReference type="EMBL" id="JBHSGA010000017">
    <property type="protein sequence ID" value="MFC4527076.1"/>
    <property type="molecule type" value="Genomic_DNA"/>
</dbReference>
<keyword evidence="3" id="KW-1185">Reference proteome</keyword>
<reference evidence="3" key="1">
    <citation type="journal article" date="2019" name="Int. J. Syst. Evol. Microbiol.">
        <title>The Global Catalogue of Microorganisms (GCM) 10K type strain sequencing project: providing services to taxonomists for standard genome sequencing and annotation.</title>
        <authorList>
            <consortium name="The Broad Institute Genomics Platform"/>
            <consortium name="The Broad Institute Genome Sequencing Center for Infectious Disease"/>
            <person name="Wu L."/>
            <person name="Ma J."/>
        </authorList>
    </citation>
    <scope>NUCLEOTIDE SEQUENCE [LARGE SCALE GENOMIC DNA]</scope>
    <source>
        <strain evidence="3">CCM 4481</strain>
    </source>
</reference>
<dbReference type="RefSeq" id="WP_266148975.1">
    <property type="nucleotide sequence ID" value="NZ_CP064028.1"/>
</dbReference>
<evidence type="ECO:0000313" key="3">
    <source>
        <dbReference type="Proteomes" id="UP001595961"/>
    </source>
</evidence>
<evidence type="ECO:0000313" key="2">
    <source>
        <dbReference type="EMBL" id="MFC4527076.1"/>
    </source>
</evidence>
<comment type="caution">
    <text evidence="2">The sequence shown here is derived from an EMBL/GenBank/DDBJ whole genome shotgun (WGS) entry which is preliminary data.</text>
</comment>
<feature type="transmembrane region" description="Helical" evidence="1">
    <location>
        <begin position="6"/>
        <end position="27"/>
    </location>
</feature>
<feature type="transmembrane region" description="Helical" evidence="1">
    <location>
        <begin position="241"/>
        <end position="264"/>
    </location>
</feature>